<proteinExistence type="predicted"/>
<accession>A0A7W8C0A5</accession>
<dbReference type="AlphaFoldDB" id="A0A7W8C0A5"/>
<dbReference type="Pfam" id="PF16778">
    <property type="entry name" value="Phage_tail_APC"/>
    <property type="match status" value="1"/>
</dbReference>
<organism evidence="3 4">
    <name type="scientific">Desulfovibrio intestinalis</name>
    <dbReference type="NCBI Taxonomy" id="58621"/>
    <lineage>
        <taxon>Bacteria</taxon>
        <taxon>Pseudomonadati</taxon>
        <taxon>Thermodesulfobacteriota</taxon>
        <taxon>Desulfovibrionia</taxon>
        <taxon>Desulfovibrionales</taxon>
        <taxon>Desulfovibrionaceae</taxon>
        <taxon>Desulfovibrio</taxon>
    </lineage>
</organism>
<evidence type="ECO:0000313" key="4">
    <source>
        <dbReference type="Proteomes" id="UP000539075"/>
    </source>
</evidence>
<evidence type="ECO:0000313" key="3">
    <source>
        <dbReference type="EMBL" id="MBB5143242.1"/>
    </source>
</evidence>
<dbReference type="Proteomes" id="UP000539075">
    <property type="component" value="Unassembled WGS sequence"/>
</dbReference>
<feature type="region of interest" description="Disordered" evidence="1">
    <location>
        <begin position="153"/>
        <end position="172"/>
    </location>
</feature>
<comment type="caution">
    <text evidence="3">The sequence shown here is derived from an EMBL/GenBank/DDBJ whole genome shotgun (WGS) entry which is preliminary data.</text>
</comment>
<evidence type="ECO:0000259" key="2">
    <source>
        <dbReference type="Pfam" id="PF16778"/>
    </source>
</evidence>
<dbReference type="EMBL" id="JACHGO010000003">
    <property type="protein sequence ID" value="MBB5143242.1"/>
    <property type="molecule type" value="Genomic_DNA"/>
</dbReference>
<evidence type="ECO:0000256" key="1">
    <source>
        <dbReference type="SAM" id="MobiDB-lite"/>
    </source>
</evidence>
<keyword evidence="4" id="KW-1185">Reference proteome</keyword>
<gene>
    <name evidence="3" type="ORF">HNQ38_001330</name>
</gene>
<dbReference type="Gene3D" id="6.10.140.1310">
    <property type="match status" value="1"/>
</dbReference>
<name>A0A7W8C0A5_9BACT</name>
<dbReference type="RefSeq" id="WP_183718584.1">
    <property type="nucleotide sequence ID" value="NZ_JACHGO010000003.1"/>
</dbReference>
<feature type="domain" description="Phage tail assembly chaperone-like" evidence="2">
    <location>
        <begin position="107"/>
        <end position="171"/>
    </location>
</feature>
<protein>
    <recommendedName>
        <fullName evidence="2">Phage tail assembly chaperone-like domain-containing protein</fullName>
    </recommendedName>
</protein>
<dbReference type="InterPro" id="IPR031893">
    <property type="entry name" value="Phage_tail_APC"/>
</dbReference>
<sequence length="172" mass="19267">MPTVTVVPSDNLIMVDGVPLVFEFPHPVNLHAIQWMIKTGYIEWVDDYNWPLSAADTTAYDEEVAPYVALWQAEKERLEQEAATRAAEEVAAETTRLAEYNCVAARASRLRELRDGRLAASDKYLLADYPITSEELVVIKAYRQLLRDLPAQEGAPFDGGGSSTPWPEMPQI</sequence>
<reference evidence="3 4" key="1">
    <citation type="submission" date="2020-08" db="EMBL/GenBank/DDBJ databases">
        <title>Genomic Encyclopedia of Type Strains, Phase IV (KMG-IV): sequencing the most valuable type-strain genomes for metagenomic binning, comparative biology and taxonomic classification.</title>
        <authorList>
            <person name="Goeker M."/>
        </authorList>
    </citation>
    <scope>NUCLEOTIDE SEQUENCE [LARGE SCALE GENOMIC DNA]</scope>
    <source>
        <strain evidence="3 4">DSM 11275</strain>
    </source>
</reference>